<keyword evidence="2" id="KW-0732">Signal</keyword>
<comment type="caution">
    <text evidence="3">The sequence shown here is derived from an EMBL/GenBank/DDBJ whole genome shotgun (WGS) entry which is preliminary data.</text>
</comment>
<feature type="compositionally biased region" description="Polar residues" evidence="1">
    <location>
        <begin position="37"/>
        <end position="51"/>
    </location>
</feature>
<feature type="compositionally biased region" description="Basic and acidic residues" evidence="1">
    <location>
        <begin position="200"/>
        <end position="221"/>
    </location>
</feature>
<gene>
    <name evidence="3" type="ORF">HZS81_00575</name>
</gene>
<sequence>MANRFWIPTLMAAALLLSACGESEEVADSAPEDDVTVSETAEQDSAATPNNEAPEESSEQPTQVEQSSQAEQENEVSEEAEATAAEDVQADEDTLSADPSEALEEEGGLPGEVTSSDVDDVIAETERRFDEAQQRLDEQFKEVENQTEALNPEELDLDELEEDVSADWDAEMDLPDSSLPDSTQQEGELGEDDVQAMIEETERRFEEAQQRLDEQFQKLEEESPATQEAMEESSTDTTAESGKASAERESP</sequence>
<protein>
    <submittedName>
        <fullName evidence="3">Uncharacterized protein</fullName>
    </submittedName>
</protein>
<feature type="compositionally biased region" description="Acidic residues" evidence="1">
    <location>
        <begin position="22"/>
        <end position="36"/>
    </location>
</feature>
<feature type="compositionally biased region" description="Acidic residues" evidence="1">
    <location>
        <begin position="151"/>
        <end position="174"/>
    </location>
</feature>
<dbReference type="AlphaFoldDB" id="A0A7Z0LHX8"/>
<feature type="compositionally biased region" description="Acidic residues" evidence="1">
    <location>
        <begin position="88"/>
        <end position="107"/>
    </location>
</feature>
<evidence type="ECO:0000256" key="2">
    <source>
        <dbReference type="SAM" id="SignalP"/>
    </source>
</evidence>
<organism evidence="3 4">
    <name type="scientific">Vreelandella salicampi</name>
    <dbReference type="NCBI Taxonomy" id="1449798"/>
    <lineage>
        <taxon>Bacteria</taxon>
        <taxon>Pseudomonadati</taxon>
        <taxon>Pseudomonadota</taxon>
        <taxon>Gammaproteobacteria</taxon>
        <taxon>Oceanospirillales</taxon>
        <taxon>Halomonadaceae</taxon>
        <taxon>Vreelandella</taxon>
    </lineage>
</organism>
<accession>A0A7Z0LHX8</accession>
<dbReference type="RefSeq" id="WP_179928614.1">
    <property type="nucleotide sequence ID" value="NZ_JACCDF010000001.1"/>
</dbReference>
<feature type="signal peptide" evidence="2">
    <location>
        <begin position="1"/>
        <end position="23"/>
    </location>
</feature>
<name>A0A7Z0LHX8_9GAMM</name>
<proteinExistence type="predicted"/>
<evidence type="ECO:0000313" key="4">
    <source>
        <dbReference type="Proteomes" id="UP000586119"/>
    </source>
</evidence>
<feature type="compositionally biased region" description="Acidic residues" evidence="1">
    <location>
        <begin position="72"/>
        <end position="81"/>
    </location>
</feature>
<evidence type="ECO:0000313" key="3">
    <source>
        <dbReference type="EMBL" id="NYS59265.1"/>
    </source>
</evidence>
<feature type="chain" id="PRO_5031501867" evidence="2">
    <location>
        <begin position="24"/>
        <end position="251"/>
    </location>
</feature>
<dbReference type="EMBL" id="JACCDF010000001">
    <property type="protein sequence ID" value="NYS59265.1"/>
    <property type="molecule type" value="Genomic_DNA"/>
</dbReference>
<feature type="compositionally biased region" description="Low complexity" evidence="1">
    <location>
        <begin position="62"/>
        <end position="71"/>
    </location>
</feature>
<feature type="region of interest" description="Disordered" evidence="1">
    <location>
        <begin position="20"/>
        <end position="121"/>
    </location>
</feature>
<evidence type="ECO:0000256" key="1">
    <source>
        <dbReference type="SAM" id="MobiDB-lite"/>
    </source>
</evidence>
<keyword evidence="4" id="KW-1185">Reference proteome</keyword>
<feature type="region of interest" description="Disordered" evidence="1">
    <location>
        <begin position="142"/>
        <end position="251"/>
    </location>
</feature>
<dbReference type="PROSITE" id="PS51257">
    <property type="entry name" value="PROKAR_LIPOPROTEIN"/>
    <property type="match status" value="1"/>
</dbReference>
<reference evidence="3 4" key="1">
    <citation type="journal article" date="2015" name="Int. J. Syst. Evol. Microbiol.">
        <title>Halomonas salicampi sp. nov., a halotolerant and alkalitolerant bacterium isolated from a saltern soil.</title>
        <authorList>
            <person name="Lee J.C."/>
            <person name="Kim Y.S."/>
            <person name="Yun B.S."/>
            <person name="Whang K.S."/>
        </authorList>
    </citation>
    <scope>NUCLEOTIDE SEQUENCE [LARGE SCALE GENOMIC DNA]</scope>
    <source>
        <strain evidence="3 4">BH103</strain>
    </source>
</reference>
<dbReference type="Proteomes" id="UP000586119">
    <property type="component" value="Unassembled WGS sequence"/>
</dbReference>